<comment type="caution">
    <text evidence="2">The sequence shown here is derived from an EMBL/GenBank/DDBJ whole genome shotgun (WGS) entry which is preliminary data.</text>
</comment>
<dbReference type="InterPro" id="IPR005074">
    <property type="entry name" value="Peptidase_C39"/>
</dbReference>
<dbReference type="Proteomes" id="UP001202248">
    <property type="component" value="Unassembled WGS sequence"/>
</dbReference>
<organism evidence="2 3">
    <name type="scientific">Niabella ginsengisoli</name>
    <dbReference type="NCBI Taxonomy" id="522298"/>
    <lineage>
        <taxon>Bacteria</taxon>
        <taxon>Pseudomonadati</taxon>
        <taxon>Bacteroidota</taxon>
        <taxon>Chitinophagia</taxon>
        <taxon>Chitinophagales</taxon>
        <taxon>Chitinophagaceae</taxon>
        <taxon>Niabella</taxon>
    </lineage>
</organism>
<evidence type="ECO:0000313" key="2">
    <source>
        <dbReference type="EMBL" id="MCH5598138.1"/>
    </source>
</evidence>
<gene>
    <name evidence="2" type="ORF">MKP09_09560</name>
</gene>
<keyword evidence="3" id="KW-1185">Reference proteome</keyword>
<proteinExistence type="predicted"/>
<accession>A0ABS9SIE4</accession>
<evidence type="ECO:0000313" key="3">
    <source>
        <dbReference type="Proteomes" id="UP001202248"/>
    </source>
</evidence>
<feature type="domain" description="Peptidase C39" evidence="1">
    <location>
        <begin position="14"/>
        <end position="138"/>
    </location>
</feature>
<name>A0ABS9SIE4_9BACT</name>
<sequence length="162" mass="17985">MQTQKHIQKSFVLQQDQSDCGVACLLSLIKYYSGNNTFETLRNLSGTNTTGTTLLGLYQAANNLGFTAEGCEADIDALIEHGKPCILHVTVDDNMQHYVVCYGIHEDEVFLIGDPAKGIVYYTKEELEKIWQSKTCLTLEPDKDFVKASDAKKQKSNGLSTL</sequence>
<dbReference type="RefSeq" id="WP_240827493.1">
    <property type="nucleotide sequence ID" value="NZ_JAKWBL010000001.1"/>
</dbReference>
<evidence type="ECO:0000259" key="1">
    <source>
        <dbReference type="PROSITE" id="PS50990"/>
    </source>
</evidence>
<dbReference type="EMBL" id="JAKWBL010000001">
    <property type="protein sequence ID" value="MCH5598138.1"/>
    <property type="molecule type" value="Genomic_DNA"/>
</dbReference>
<dbReference type="Gene3D" id="3.90.70.10">
    <property type="entry name" value="Cysteine proteinases"/>
    <property type="match status" value="1"/>
</dbReference>
<protein>
    <submittedName>
        <fullName evidence="2">Cysteine peptidase family C39 domain-containing protein</fullName>
    </submittedName>
</protein>
<dbReference type="PROSITE" id="PS50990">
    <property type="entry name" value="PEPTIDASE_C39"/>
    <property type="match status" value="1"/>
</dbReference>
<reference evidence="2 3" key="1">
    <citation type="submission" date="2022-02" db="EMBL/GenBank/DDBJ databases">
        <authorList>
            <person name="Min J."/>
        </authorList>
    </citation>
    <scope>NUCLEOTIDE SEQUENCE [LARGE SCALE GENOMIC DNA]</scope>
    <source>
        <strain evidence="2 3">GR10-1</strain>
    </source>
</reference>
<dbReference type="Pfam" id="PF03412">
    <property type="entry name" value="Peptidase_C39"/>
    <property type="match status" value="1"/>
</dbReference>